<dbReference type="InterPro" id="IPR036691">
    <property type="entry name" value="Endo/exonu/phosph_ase_sf"/>
</dbReference>
<dbReference type="PaxDb" id="4097-A0A1S4CSI8"/>
<dbReference type="RefSeq" id="XP_016503984.1">
    <property type="nucleotide sequence ID" value="XM_016648498.1"/>
</dbReference>
<reference evidence="1" key="1">
    <citation type="submission" date="2025-08" db="UniProtKB">
        <authorList>
            <consortium name="RefSeq"/>
        </authorList>
    </citation>
    <scope>IDENTIFICATION</scope>
</reference>
<name>A0A1S4CSI8_TOBAC</name>
<dbReference type="InterPro" id="IPR027124">
    <property type="entry name" value="Swc5/CFDP1/2"/>
</dbReference>
<proteinExistence type="predicted"/>
<dbReference type="KEGG" id="nta:107822006"/>
<sequence>MVGEGGILVDKDLRDLMVEVRRVNDMLMTIKLVVRDFTLNIISAYAPQEDLDEEVKRHFWEDLEEMVCGIPHAEKLYIGENFNGHIGASPWGYDDVHGGFGFGDRNRGRTSLLDFARAYDLVIANSSFPKKREHLVTFRSSVIETQIDYLLCRKSDRGLCTDCKVIPSKNLSTLHRLLVMDLEITRKRRKRAMYSQYKIKWGSLMKVKVQELGVKMVAMGTWRSSGDASSM</sequence>
<dbReference type="Gene3D" id="3.60.10.10">
    <property type="entry name" value="Endonuclease/exonuclease/phosphatase"/>
    <property type="match status" value="1"/>
</dbReference>
<accession>A0A1S4CSI8</accession>
<evidence type="ECO:0000313" key="1">
    <source>
        <dbReference type="RefSeq" id="XP_016503984.1"/>
    </source>
</evidence>
<dbReference type="PANTHER" id="PTHR23227">
    <property type="entry name" value="BUCENTAUR RELATED"/>
    <property type="match status" value="1"/>
</dbReference>
<organism evidence="1">
    <name type="scientific">Nicotiana tabacum</name>
    <name type="common">Common tobacco</name>
    <dbReference type="NCBI Taxonomy" id="4097"/>
    <lineage>
        <taxon>Eukaryota</taxon>
        <taxon>Viridiplantae</taxon>
        <taxon>Streptophyta</taxon>
        <taxon>Embryophyta</taxon>
        <taxon>Tracheophyta</taxon>
        <taxon>Spermatophyta</taxon>
        <taxon>Magnoliopsida</taxon>
        <taxon>eudicotyledons</taxon>
        <taxon>Gunneridae</taxon>
        <taxon>Pentapetalae</taxon>
        <taxon>asterids</taxon>
        <taxon>lamiids</taxon>
        <taxon>Solanales</taxon>
        <taxon>Solanaceae</taxon>
        <taxon>Nicotianoideae</taxon>
        <taxon>Nicotianeae</taxon>
        <taxon>Nicotiana</taxon>
    </lineage>
</organism>
<dbReference type="OrthoDB" id="1902296at2759"/>
<gene>
    <name evidence="1" type="primary">LOC107822006</name>
</gene>
<dbReference type="STRING" id="4097.A0A1S4CSI8"/>
<protein>
    <submittedName>
        <fullName evidence="1">Craniofacial development protein 2-like</fullName>
    </submittedName>
</protein>
<dbReference type="PANTHER" id="PTHR23227:SF67">
    <property type="entry name" value="CRANIOFACIAL DEVELOPMENT PROTEIN 2-LIKE"/>
    <property type="match status" value="1"/>
</dbReference>
<dbReference type="SUPFAM" id="SSF56219">
    <property type="entry name" value="DNase I-like"/>
    <property type="match status" value="1"/>
</dbReference>
<dbReference type="AlphaFoldDB" id="A0A1S4CSI8"/>